<reference evidence="2" key="1">
    <citation type="journal article" date="2022" name="bioRxiv">
        <title>Sequencing and chromosome-scale assembly of the giantPleurodeles waltlgenome.</title>
        <authorList>
            <person name="Brown T."/>
            <person name="Elewa A."/>
            <person name="Iarovenko S."/>
            <person name="Subramanian E."/>
            <person name="Araus A.J."/>
            <person name="Petzold A."/>
            <person name="Susuki M."/>
            <person name="Suzuki K.-i.T."/>
            <person name="Hayashi T."/>
            <person name="Toyoda A."/>
            <person name="Oliveira C."/>
            <person name="Osipova E."/>
            <person name="Leigh N.D."/>
            <person name="Simon A."/>
            <person name="Yun M.H."/>
        </authorList>
    </citation>
    <scope>NUCLEOTIDE SEQUENCE</scope>
    <source>
        <strain evidence="2">20211129_DDA</strain>
        <tissue evidence="2">Liver</tissue>
    </source>
</reference>
<keyword evidence="3" id="KW-1185">Reference proteome</keyword>
<organism evidence="2 3">
    <name type="scientific">Pleurodeles waltl</name>
    <name type="common">Iberian ribbed newt</name>
    <dbReference type="NCBI Taxonomy" id="8319"/>
    <lineage>
        <taxon>Eukaryota</taxon>
        <taxon>Metazoa</taxon>
        <taxon>Chordata</taxon>
        <taxon>Craniata</taxon>
        <taxon>Vertebrata</taxon>
        <taxon>Euteleostomi</taxon>
        <taxon>Amphibia</taxon>
        <taxon>Batrachia</taxon>
        <taxon>Caudata</taxon>
        <taxon>Salamandroidea</taxon>
        <taxon>Salamandridae</taxon>
        <taxon>Pleurodelinae</taxon>
        <taxon>Pleurodeles</taxon>
    </lineage>
</organism>
<dbReference type="EMBL" id="JANPWB010000005">
    <property type="protein sequence ID" value="KAJ1187670.1"/>
    <property type="molecule type" value="Genomic_DNA"/>
</dbReference>
<accession>A0AAV7UFA6</accession>
<protein>
    <submittedName>
        <fullName evidence="2">Uncharacterized protein</fullName>
    </submittedName>
</protein>
<proteinExistence type="predicted"/>
<feature type="region of interest" description="Disordered" evidence="1">
    <location>
        <begin position="1"/>
        <end position="25"/>
    </location>
</feature>
<comment type="caution">
    <text evidence="2">The sequence shown here is derived from an EMBL/GenBank/DDBJ whole genome shotgun (WGS) entry which is preliminary data.</text>
</comment>
<evidence type="ECO:0000256" key="1">
    <source>
        <dbReference type="SAM" id="MobiDB-lite"/>
    </source>
</evidence>
<evidence type="ECO:0000313" key="3">
    <source>
        <dbReference type="Proteomes" id="UP001066276"/>
    </source>
</evidence>
<dbReference type="Proteomes" id="UP001066276">
    <property type="component" value="Chromosome 3_1"/>
</dbReference>
<name>A0AAV7UFA6_PLEWA</name>
<sequence length="86" mass="10016">MGLPAGGWRSEDRKGPLQFLWPSRPPHSRCRRAGRGFQIRRRRPEAAWRMVSKRGITPQTDAEDACWLKEEKSIVRLQEAEDSDKE</sequence>
<evidence type="ECO:0000313" key="2">
    <source>
        <dbReference type="EMBL" id="KAJ1187670.1"/>
    </source>
</evidence>
<dbReference type="AlphaFoldDB" id="A0AAV7UFA6"/>
<gene>
    <name evidence="2" type="ORF">NDU88_004444</name>
</gene>